<keyword evidence="2" id="KW-1185">Reference proteome</keyword>
<dbReference type="AlphaFoldDB" id="A0A9P6AZJ4"/>
<dbReference type="EMBL" id="MU128958">
    <property type="protein sequence ID" value="KAF9514694.1"/>
    <property type="molecule type" value="Genomic_DNA"/>
</dbReference>
<protein>
    <submittedName>
        <fullName evidence="1">Uncharacterized protein</fullName>
    </submittedName>
</protein>
<evidence type="ECO:0000313" key="2">
    <source>
        <dbReference type="Proteomes" id="UP000886523"/>
    </source>
</evidence>
<accession>A0A9P6AZJ4</accession>
<evidence type="ECO:0000313" key="1">
    <source>
        <dbReference type="EMBL" id="KAF9514694.1"/>
    </source>
</evidence>
<gene>
    <name evidence="1" type="ORF">BS47DRAFT_856917</name>
</gene>
<comment type="caution">
    <text evidence="1">The sequence shown here is derived from an EMBL/GenBank/DDBJ whole genome shotgun (WGS) entry which is preliminary data.</text>
</comment>
<dbReference type="PROSITE" id="PS51257">
    <property type="entry name" value="PROKAR_LIPOPROTEIN"/>
    <property type="match status" value="1"/>
</dbReference>
<proteinExistence type="predicted"/>
<dbReference type="Proteomes" id="UP000886523">
    <property type="component" value="Unassembled WGS sequence"/>
</dbReference>
<organism evidence="1 2">
    <name type="scientific">Hydnum rufescens UP504</name>
    <dbReference type="NCBI Taxonomy" id="1448309"/>
    <lineage>
        <taxon>Eukaryota</taxon>
        <taxon>Fungi</taxon>
        <taxon>Dikarya</taxon>
        <taxon>Basidiomycota</taxon>
        <taxon>Agaricomycotina</taxon>
        <taxon>Agaricomycetes</taxon>
        <taxon>Cantharellales</taxon>
        <taxon>Hydnaceae</taxon>
        <taxon>Hydnum</taxon>
    </lineage>
</organism>
<name>A0A9P6AZJ4_9AGAM</name>
<reference evidence="1" key="1">
    <citation type="journal article" date="2020" name="Nat. Commun.">
        <title>Large-scale genome sequencing of mycorrhizal fungi provides insights into the early evolution of symbiotic traits.</title>
        <authorList>
            <person name="Miyauchi S."/>
            <person name="Kiss E."/>
            <person name="Kuo A."/>
            <person name="Drula E."/>
            <person name="Kohler A."/>
            <person name="Sanchez-Garcia M."/>
            <person name="Morin E."/>
            <person name="Andreopoulos B."/>
            <person name="Barry K.W."/>
            <person name="Bonito G."/>
            <person name="Buee M."/>
            <person name="Carver A."/>
            <person name="Chen C."/>
            <person name="Cichocki N."/>
            <person name="Clum A."/>
            <person name="Culley D."/>
            <person name="Crous P.W."/>
            <person name="Fauchery L."/>
            <person name="Girlanda M."/>
            <person name="Hayes R.D."/>
            <person name="Keri Z."/>
            <person name="LaButti K."/>
            <person name="Lipzen A."/>
            <person name="Lombard V."/>
            <person name="Magnuson J."/>
            <person name="Maillard F."/>
            <person name="Murat C."/>
            <person name="Nolan M."/>
            <person name="Ohm R.A."/>
            <person name="Pangilinan J."/>
            <person name="Pereira M.F."/>
            <person name="Perotto S."/>
            <person name="Peter M."/>
            <person name="Pfister S."/>
            <person name="Riley R."/>
            <person name="Sitrit Y."/>
            <person name="Stielow J.B."/>
            <person name="Szollosi G."/>
            <person name="Zifcakova L."/>
            <person name="Stursova M."/>
            <person name="Spatafora J.W."/>
            <person name="Tedersoo L."/>
            <person name="Vaario L.M."/>
            <person name="Yamada A."/>
            <person name="Yan M."/>
            <person name="Wang P."/>
            <person name="Xu J."/>
            <person name="Bruns T."/>
            <person name="Baldrian P."/>
            <person name="Vilgalys R."/>
            <person name="Dunand C."/>
            <person name="Henrissat B."/>
            <person name="Grigoriev I.V."/>
            <person name="Hibbett D."/>
            <person name="Nagy L.G."/>
            <person name="Martin F.M."/>
        </authorList>
    </citation>
    <scope>NUCLEOTIDE SEQUENCE</scope>
    <source>
        <strain evidence="1">UP504</strain>
    </source>
</reference>
<sequence length="113" mass="12860">MSSSTRVPSLKYMITHMICGGPCLISAWLFACTLSSVINWIEADRCPCGAYRADCGVDRLVLLVFPEALQVRWMIIRMIVCSPKCRRIIFCRLSSPSKSTANCPVWRVWHHQL</sequence>